<dbReference type="Pfam" id="PF17735">
    <property type="entry name" value="BslA"/>
    <property type="match status" value="1"/>
</dbReference>
<dbReference type="InterPro" id="IPR001119">
    <property type="entry name" value="SLH_dom"/>
</dbReference>
<feature type="chain" id="PRO_5045410464" evidence="2">
    <location>
        <begin position="31"/>
        <end position="534"/>
    </location>
</feature>
<dbReference type="Pfam" id="PF00395">
    <property type="entry name" value="SLH"/>
    <property type="match status" value="3"/>
</dbReference>
<gene>
    <name evidence="4" type="ORF">Q5741_13845</name>
</gene>
<protein>
    <submittedName>
        <fullName evidence="4">S-layer homology domain-containing protein</fullName>
    </submittedName>
</protein>
<evidence type="ECO:0000313" key="5">
    <source>
        <dbReference type="Proteomes" id="UP001240171"/>
    </source>
</evidence>
<feature type="domain" description="SLH" evidence="3">
    <location>
        <begin position="91"/>
        <end position="154"/>
    </location>
</feature>
<organism evidence="4 5">
    <name type="scientific">Paenibacillus lacisoli</name>
    <dbReference type="NCBI Taxonomy" id="3064525"/>
    <lineage>
        <taxon>Bacteria</taxon>
        <taxon>Bacillati</taxon>
        <taxon>Bacillota</taxon>
        <taxon>Bacilli</taxon>
        <taxon>Bacillales</taxon>
        <taxon>Paenibacillaceae</taxon>
        <taxon>Paenibacillus</taxon>
    </lineage>
</organism>
<proteinExistence type="predicted"/>
<name>A0ABT9CDY7_9BACL</name>
<feature type="signal peptide" evidence="2">
    <location>
        <begin position="1"/>
        <end position="30"/>
    </location>
</feature>
<evidence type="ECO:0000313" key="4">
    <source>
        <dbReference type="EMBL" id="MDO7907489.1"/>
    </source>
</evidence>
<feature type="domain" description="SLH" evidence="3">
    <location>
        <begin position="29"/>
        <end position="90"/>
    </location>
</feature>
<dbReference type="Gene3D" id="2.60.40.3490">
    <property type="match status" value="1"/>
</dbReference>
<feature type="compositionally biased region" description="Pro residues" evidence="1">
    <location>
        <begin position="220"/>
        <end position="268"/>
    </location>
</feature>
<dbReference type="InterPro" id="IPR038480">
    <property type="entry name" value="YuaB-like_sf"/>
</dbReference>
<reference evidence="4 5" key="1">
    <citation type="submission" date="2023-07" db="EMBL/GenBank/DDBJ databases">
        <title>Paenibacillus sp. JX-17 nov. isolated from soil.</title>
        <authorList>
            <person name="Wan Y."/>
            <person name="Liu B."/>
        </authorList>
    </citation>
    <scope>NUCLEOTIDE SEQUENCE [LARGE SCALE GENOMIC DNA]</scope>
    <source>
        <strain evidence="4 5">JX-17</strain>
    </source>
</reference>
<feature type="region of interest" description="Disordered" evidence="1">
    <location>
        <begin position="212"/>
        <end position="277"/>
    </location>
</feature>
<dbReference type="InterPro" id="IPR051465">
    <property type="entry name" value="Cell_Envelope_Struct_Comp"/>
</dbReference>
<dbReference type="EMBL" id="JAUQTB010000007">
    <property type="protein sequence ID" value="MDO7907489.1"/>
    <property type="molecule type" value="Genomic_DNA"/>
</dbReference>
<dbReference type="PANTHER" id="PTHR43308">
    <property type="entry name" value="OUTER MEMBRANE PROTEIN ALPHA-RELATED"/>
    <property type="match status" value="1"/>
</dbReference>
<dbReference type="PANTHER" id="PTHR43308:SF5">
    <property type="entry name" value="S-LAYER PROTEIN _ PEPTIDOGLYCAN ENDO-BETA-N-ACETYLGLUCOSAMINIDASE"/>
    <property type="match status" value="1"/>
</dbReference>
<sequence>MKKRLNFKTKSLSVLSAAALLGSMVTNAYAATALTDIPNNYAREAILELVSKGIMNGTGNGKFSPASNITRQDFAIVLANALKLDVNSSPSSAAFKDVPATSYAFASVEAAVKAGIIKGMGGGLFGATQDITREQMAVMFVNALHLDVSNKNLNPLTFKDADQISGWAKPSVAAAIELGLMTGKPDGFFDPSHTASRQDVALVASKFLAEKKKMDEPELTPVPTPTPMPTPVPTPMPTPVPTPMPTPEPTPVPTPVPTPEPTPTPVPEPEPEQDENQAPVISNLKFVDDNKNEILSMVEVGTALNIEFDYQDAENDPPKIMHYKWYLSDDAEFANKELIDGVDINHYTPTESDIGKYIMVEVTPYAATGTEIGLAASKTLTVPVSALRTLTGKFGFDANDTLTAKEFTEGTLSKIRFDYYPMEGMTNGTIEVSIEGISFSVSDYYNLGEEWINFTEDQISNDGHTVTIENVNTASHNAVSFELGGSSDPVGKVIPAAGSYKITLKADADGTGVKLPAEEQTLTLISNPAVSEGE</sequence>
<feature type="domain" description="SLH" evidence="3">
    <location>
        <begin position="155"/>
        <end position="218"/>
    </location>
</feature>
<accession>A0ABT9CDY7</accession>
<dbReference type="Proteomes" id="UP001240171">
    <property type="component" value="Unassembled WGS sequence"/>
</dbReference>
<keyword evidence="5" id="KW-1185">Reference proteome</keyword>
<evidence type="ECO:0000256" key="1">
    <source>
        <dbReference type="SAM" id="MobiDB-lite"/>
    </source>
</evidence>
<comment type="caution">
    <text evidence="4">The sequence shown here is derived from an EMBL/GenBank/DDBJ whole genome shotgun (WGS) entry which is preliminary data.</text>
</comment>
<evidence type="ECO:0000256" key="2">
    <source>
        <dbReference type="SAM" id="SignalP"/>
    </source>
</evidence>
<dbReference type="RefSeq" id="WP_305024698.1">
    <property type="nucleotide sequence ID" value="NZ_JAUQTB010000007.1"/>
</dbReference>
<dbReference type="PROSITE" id="PS51272">
    <property type="entry name" value="SLH"/>
    <property type="match status" value="3"/>
</dbReference>
<dbReference type="Gene3D" id="2.60.40.2700">
    <property type="match status" value="1"/>
</dbReference>
<keyword evidence="2" id="KW-0732">Signal</keyword>
<evidence type="ECO:0000259" key="3">
    <source>
        <dbReference type="PROSITE" id="PS51272"/>
    </source>
</evidence>
<dbReference type="InterPro" id="IPR034650">
    <property type="entry name" value="YuaB-like"/>
</dbReference>